<dbReference type="Gene3D" id="3.40.50.850">
    <property type="entry name" value="Isochorismatase-like"/>
    <property type="match status" value="1"/>
</dbReference>
<proteinExistence type="predicted"/>
<feature type="domain" description="Isochorismatase-like" evidence="2">
    <location>
        <begin position="12"/>
        <end position="149"/>
    </location>
</feature>
<dbReference type="OrthoDB" id="5360912at2"/>
<evidence type="ECO:0000313" key="3">
    <source>
        <dbReference type="EMBL" id="AKJ67491.1"/>
    </source>
</evidence>
<name>A0A0G3ES44_9BURK</name>
<dbReference type="Proteomes" id="UP000036700">
    <property type="component" value="Chromosome"/>
</dbReference>
<dbReference type="InterPro" id="IPR000868">
    <property type="entry name" value="Isochorismatase-like_dom"/>
</dbReference>
<sequence length="189" mass="20681">MTPSAAVPASQTALLVIDVQESFRRRPYWVESDVPAYLSRQQALIDGCAARGVPIVQVFHHEETGVFSRASGFVKTLAPLSIKPDFVVDKVVHSALAGTPLQAWLTRHGTRRLLVSGIRTEQCCETTTRAASDAGYLVDYITEATLTFPMTHPGSGQVYSAADIKARTELVLHQRFARIATVEQVLAEM</sequence>
<protein>
    <submittedName>
        <fullName evidence="3">Hydrolase</fullName>
    </submittedName>
</protein>
<organism evidence="3 4">
    <name type="scientific">Pandoraea thiooxydans</name>
    <dbReference type="NCBI Taxonomy" id="445709"/>
    <lineage>
        <taxon>Bacteria</taxon>
        <taxon>Pseudomonadati</taxon>
        <taxon>Pseudomonadota</taxon>
        <taxon>Betaproteobacteria</taxon>
        <taxon>Burkholderiales</taxon>
        <taxon>Burkholderiaceae</taxon>
        <taxon>Pandoraea</taxon>
    </lineage>
</organism>
<dbReference type="InterPro" id="IPR050272">
    <property type="entry name" value="Isochorismatase-like_hydrls"/>
</dbReference>
<dbReference type="SUPFAM" id="SSF52499">
    <property type="entry name" value="Isochorismatase-like hydrolases"/>
    <property type="match status" value="1"/>
</dbReference>
<dbReference type="PANTHER" id="PTHR43540:SF6">
    <property type="entry name" value="ISOCHORISMATASE-LIKE DOMAIN-CONTAINING PROTEIN"/>
    <property type="match status" value="1"/>
</dbReference>
<dbReference type="KEGG" id="ptx:ABW99_03845"/>
<evidence type="ECO:0000259" key="2">
    <source>
        <dbReference type="Pfam" id="PF00857"/>
    </source>
</evidence>
<dbReference type="RefSeq" id="WP_047213089.1">
    <property type="nucleotide sequence ID" value="NZ_CP011568.3"/>
</dbReference>
<evidence type="ECO:0000256" key="1">
    <source>
        <dbReference type="ARBA" id="ARBA00022801"/>
    </source>
</evidence>
<dbReference type="AlphaFoldDB" id="A0A0G3ES44"/>
<dbReference type="EMBL" id="CP011568">
    <property type="protein sequence ID" value="AKJ67491.1"/>
    <property type="molecule type" value="Genomic_DNA"/>
</dbReference>
<keyword evidence="4" id="KW-1185">Reference proteome</keyword>
<dbReference type="PANTHER" id="PTHR43540">
    <property type="entry name" value="PEROXYUREIDOACRYLATE/UREIDOACRYLATE AMIDOHYDROLASE-RELATED"/>
    <property type="match status" value="1"/>
</dbReference>
<evidence type="ECO:0000313" key="4">
    <source>
        <dbReference type="Proteomes" id="UP000036700"/>
    </source>
</evidence>
<accession>A0A0G3ES44</accession>
<dbReference type="GO" id="GO:0016787">
    <property type="term" value="F:hydrolase activity"/>
    <property type="evidence" value="ECO:0007669"/>
    <property type="project" value="UniProtKB-KW"/>
</dbReference>
<dbReference type="STRING" id="445709.ABW99_03845"/>
<gene>
    <name evidence="3" type="ORF">ABW99_03845</name>
</gene>
<reference evidence="4" key="1">
    <citation type="submission" date="2015-06" db="EMBL/GenBank/DDBJ databases">
        <authorList>
            <person name="Lim Y.L."/>
            <person name="Ee R."/>
            <person name="Yong D."/>
            <person name="How K.Y."/>
            <person name="Yin W.F."/>
            <person name="Chan K.G."/>
        </authorList>
    </citation>
    <scope>NUCLEOTIDE SEQUENCE [LARGE SCALE GENOMIC DNA]</scope>
    <source>
        <strain evidence="4">DSM 25325</strain>
    </source>
</reference>
<dbReference type="InterPro" id="IPR036380">
    <property type="entry name" value="Isochorismatase-like_sf"/>
</dbReference>
<dbReference type="PATRIC" id="fig|445709.3.peg.821"/>
<dbReference type="Pfam" id="PF00857">
    <property type="entry name" value="Isochorismatase"/>
    <property type="match status" value="1"/>
</dbReference>
<keyword evidence="1 3" id="KW-0378">Hydrolase</keyword>